<dbReference type="BioCyc" id="RPAL316057:RPD_RS21040-MONOMER"/>
<organism evidence="1 2">
    <name type="scientific">Rhodopseudomonas palustris (strain BisB5)</name>
    <dbReference type="NCBI Taxonomy" id="316057"/>
    <lineage>
        <taxon>Bacteria</taxon>
        <taxon>Pseudomonadati</taxon>
        <taxon>Pseudomonadota</taxon>
        <taxon>Alphaproteobacteria</taxon>
        <taxon>Hyphomicrobiales</taxon>
        <taxon>Nitrobacteraceae</taxon>
        <taxon>Rhodopseudomonas</taxon>
    </lineage>
</organism>
<sequence>MRVFLTKPFARFARRERITDLQLRATVERAEQGLIDADLGAGLIKQRLARSGQGRSGGYRVLIAWRKSVRAVFLFGFAKNARGNIDQDELSTAREIAQIWLDADRKALARALADGIILEIGDGDQEED</sequence>
<dbReference type="EMBL" id="CP000283">
    <property type="protein sequence ID" value="ABE41400.1"/>
    <property type="molecule type" value="Genomic_DNA"/>
</dbReference>
<proteinExistence type="predicted"/>
<dbReference type="AlphaFoldDB" id="Q130T9"/>
<dbReference type="Pfam" id="PF06296">
    <property type="entry name" value="RelE"/>
    <property type="match status" value="1"/>
</dbReference>
<dbReference type="eggNOG" id="COG4737">
    <property type="taxonomic scope" value="Bacteria"/>
</dbReference>
<accession>Q130T9</accession>
<dbReference type="HOGENOM" id="CLU_132631_0_0_5"/>
<evidence type="ECO:0000313" key="2">
    <source>
        <dbReference type="Proteomes" id="UP000001818"/>
    </source>
</evidence>
<name>Q130T9_RHOPS</name>
<protein>
    <recommendedName>
        <fullName evidence="3">Type II toxin-antitoxin system RelE/ParE family toxin</fullName>
    </recommendedName>
</protein>
<dbReference type="InterPro" id="IPR009387">
    <property type="entry name" value="HigB-2"/>
</dbReference>
<dbReference type="KEGG" id="rpd:RPD_4183"/>
<dbReference type="Proteomes" id="UP000001818">
    <property type="component" value="Chromosome"/>
</dbReference>
<evidence type="ECO:0000313" key="1">
    <source>
        <dbReference type="EMBL" id="ABE41400.1"/>
    </source>
</evidence>
<gene>
    <name evidence="1" type="ordered locus">RPD_4183</name>
</gene>
<reference evidence="1 2" key="1">
    <citation type="submission" date="2006-03" db="EMBL/GenBank/DDBJ databases">
        <title>Complete sequence of Rhodopseudomonas palustris BisB5.</title>
        <authorList>
            <consortium name="US DOE Joint Genome Institute"/>
            <person name="Copeland A."/>
            <person name="Lucas S."/>
            <person name="Lapidus A."/>
            <person name="Barry K."/>
            <person name="Detter J.C."/>
            <person name="Glavina del Rio T."/>
            <person name="Hammon N."/>
            <person name="Israni S."/>
            <person name="Dalin E."/>
            <person name="Tice H."/>
            <person name="Pitluck S."/>
            <person name="Chain P."/>
            <person name="Malfatti S."/>
            <person name="Shin M."/>
            <person name="Vergez L."/>
            <person name="Schmutz J."/>
            <person name="Larimer F."/>
            <person name="Land M."/>
            <person name="Hauser L."/>
            <person name="Pelletier D.A."/>
            <person name="Kyrpides N."/>
            <person name="Lykidis A."/>
            <person name="Oda Y."/>
            <person name="Harwood C.S."/>
            <person name="Richardson P."/>
        </authorList>
    </citation>
    <scope>NUCLEOTIDE SEQUENCE [LARGE SCALE GENOMIC DNA]</scope>
    <source>
        <strain evidence="1 2">BisB5</strain>
    </source>
</reference>
<evidence type="ECO:0008006" key="3">
    <source>
        <dbReference type="Google" id="ProtNLM"/>
    </source>
</evidence>
<dbReference type="PIRSF" id="PIRSF018634">
    <property type="entry name" value="UCP018634"/>
    <property type="match status" value="1"/>
</dbReference>